<dbReference type="InParanoid" id="A0A1Q3CPF9"/>
<accession>A0A1Q3CPF9</accession>
<dbReference type="EMBL" id="BDDD01002520">
    <property type="protein sequence ID" value="GAV81963.1"/>
    <property type="molecule type" value="Genomic_DNA"/>
</dbReference>
<evidence type="ECO:0000256" key="2">
    <source>
        <dbReference type="ARBA" id="ARBA00022729"/>
    </source>
</evidence>
<name>A0A1Q3CPF9_CEPFO</name>
<dbReference type="PANTHER" id="PTHR33227">
    <property type="entry name" value="STIGMA-SPECIFIC STIG1-LIKE PROTEIN 3"/>
    <property type="match status" value="1"/>
</dbReference>
<dbReference type="OrthoDB" id="1841769at2759"/>
<comment type="caution">
    <text evidence="3">The sequence shown here is derived from an EMBL/GenBank/DDBJ whole genome shotgun (WGS) entry which is preliminary data.</text>
</comment>
<protein>
    <submittedName>
        <fullName evidence="3">Stig1 domain-containing protein</fullName>
    </submittedName>
</protein>
<dbReference type="PANTHER" id="PTHR33227:SF18">
    <property type="entry name" value="STIGMA-SPECIFIC STIG1-LIKE PROTEIN 3"/>
    <property type="match status" value="1"/>
</dbReference>
<proteinExistence type="inferred from homology"/>
<gene>
    <name evidence="3" type="ORF">CFOL_v3_25416</name>
</gene>
<dbReference type="InterPro" id="IPR006969">
    <property type="entry name" value="Stig-like"/>
</dbReference>
<dbReference type="STRING" id="3775.A0A1Q3CPF9"/>
<keyword evidence="4" id="KW-1185">Reference proteome</keyword>
<evidence type="ECO:0000313" key="4">
    <source>
        <dbReference type="Proteomes" id="UP000187406"/>
    </source>
</evidence>
<comment type="similarity">
    <text evidence="1">Belongs to the STIG1 family.</text>
</comment>
<organism evidence="3 4">
    <name type="scientific">Cephalotus follicularis</name>
    <name type="common">Albany pitcher plant</name>
    <dbReference type="NCBI Taxonomy" id="3775"/>
    <lineage>
        <taxon>Eukaryota</taxon>
        <taxon>Viridiplantae</taxon>
        <taxon>Streptophyta</taxon>
        <taxon>Embryophyta</taxon>
        <taxon>Tracheophyta</taxon>
        <taxon>Spermatophyta</taxon>
        <taxon>Magnoliopsida</taxon>
        <taxon>eudicotyledons</taxon>
        <taxon>Gunneridae</taxon>
        <taxon>Pentapetalae</taxon>
        <taxon>rosids</taxon>
        <taxon>fabids</taxon>
        <taxon>Oxalidales</taxon>
        <taxon>Cephalotaceae</taxon>
        <taxon>Cephalotus</taxon>
    </lineage>
</organism>
<sequence>MEVMKIIFTIAITMAITITLTMKRIGQLEQNPPFKQIDTLNTITDKLSSHEMKLNPSIRVSRFLANTEPNAREDGHCHKNNEICYVHTGYKSTCCNNKCMDLSTDKNNCGECKKKCKYTESCCSGKCVDLAFYKSHCGRCNNRCSHGEYCVYGMCDYA</sequence>
<reference evidence="4" key="1">
    <citation type="submission" date="2016-04" db="EMBL/GenBank/DDBJ databases">
        <title>Cephalotus genome sequencing.</title>
        <authorList>
            <person name="Fukushima K."/>
            <person name="Hasebe M."/>
            <person name="Fang X."/>
        </authorList>
    </citation>
    <scope>NUCLEOTIDE SEQUENCE [LARGE SCALE GENOMIC DNA]</scope>
    <source>
        <strain evidence="4">cv. St1</strain>
    </source>
</reference>
<evidence type="ECO:0000313" key="3">
    <source>
        <dbReference type="EMBL" id="GAV81963.1"/>
    </source>
</evidence>
<dbReference type="Pfam" id="PF04885">
    <property type="entry name" value="Stig1"/>
    <property type="match status" value="1"/>
</dbReference>
<dbReference type="Proteomes" id="UP000187406">
    <property type="component" value="Unassembled WGS sequence"/>
</dbReference>
<dbReference type="AlphaFoldDB" id="A0A1Q3CPF9"/>
<keyword evidence="2" id="KW-0732">Signal</keyword>
<evidence type="ECO:0000256" key="1">
    <source>
        <dbReference type="ARBA" id="ARBA00006010"/>
    </source>
</evidence>